<dbReference type="EMBL" id="CP025781">
    <property type="protein sequence ID" value="QBC42543.1"/>
    <property type="molecule type" value="Genomic_DNA"/>
</dbReference>
<feature type="region of interest" description="Disordered" evidence="1">
    <location>
        <begin position="359"/>
        <end position="385"/>
    </location>
</feature>
<protein>
    <recommendedName>
        <fullName evidence="2">Surface presentation of antigen domain-containing protein</fullName>
    </recommendedName>
</protein>
<dbReference type="Proteomes" id="UP000515917">
    <property type="component" value="Chromosome"/>
</dbReference>
<evidence type="ECO:0000259" key="2">
    <source>
        <dbReference type="Pfam" id="PF02510"/>
    </source>
</evidence>
<gene>
    <name evidence="3" type="ORF">C1H71_02530</name>
</gene>
<proteinExistence type="predicted"/>
<keyword evidence="4" id="KW-1185">Reference proteome</keyword>
<dbReference type="AlphaFoldDB" id="A0A7G3G652"/>
<dbReference type="KEGG" id="ifl:C1H71_02530"/>
<dbReference type="InterPro" id="IPR056746">
    <property type="entry name" value="SPAN_dom"/>
</dbReference>
<reference evidence="3 4" key="1">
    <citation type="submission" date="2018-01" db="EMBL/GenBank/DDBJ databases">
        <title>Genome sequence of Iodobacter sp. strain PCH194 isolated from Indian Trans-Himalaya.</title>
        <authorList>
            <person name="Kumar V."/>
            <person name="Thakur V."/>
            <person name="Kumar S."/>
            <person name="Singh D."/>
        </authorList>
    </citation>
    <scope>NUCLEOTIDE SEQUENCE [LARGE SCALE GENOMIC DNA]</scope>
    <source>
        <strain evidence="3 4">PCH194</strain>
    </source>
</reference>
<evidence type="ECO:0000313" key="4">
    <source>
        <dbReference type="Proteomes" id="UP000515917"/>
    </source>
</evidence>
<evidence type="ECO:0000313" key="3">
    <source>
        <dbReference type="EMBL" id="QBC42543.1"/>
    </source>
</evidence>
<feature type="domain" description="Surface presentation of antigen" evidence="2">
    <location>
        <begin position="303"/>
        <end position="384"/>
    </location>
</feature>
<dbReference type="RefSeq" id="WP_130105164.1">
    <property type="nucleotide sequence ID" value="NZ_CP025781.1"/>
</dbReference>
<dbReference type="Pfam" id="PF02510">
    <property type="entry name" value="SPAN"/>
    <property type="match status" value="1"/>
</dbReference>
<name>A0A7G3G652_9NEIS</name>
<evidence type="ECO:0000256" key="1">
    <source>
        <dbReference type="SAM" id="MobiDB-lite"/>
    </source>
</evidence>
<sequence length="385" mass="40923">MGQIVAIAGVNAGAVVVSEPSSLLSEFAAQLGKHKQKKDLEAVGEVVVHPPLLVDEKPLALHLGRKTANKLQVQGDEHGQKNGTSRARVDHSLPSMKIESGSQAIADGMSILNSQQLKTGKSRVLSAPGTLVSESNKAAVRPVDISAPLLGSMGVTSVAGMQALNDQPLKARKSRELPVSDSLVSESNKVVSSSSEVSDTLFSASTESLVSKAISPPLADVDSEAIVTAAQGAPSMSVKAATPDTGEEDLLSAQEQMLAASFANGEGNFVSRAPTKEAHIVNYRPKSEEALSQGTSDVAVADQQPDGQMLYRFNRWGAGHSVSIQAQSQEGNRQLELQPSNAFVQDRLHHHLQQIDNTEHWTLLGDSEQQKDQQQGQDPKDEENE</sequence>
<organism evidence="3 4">
    <name type="scientific">Iodobacter fluviatilis</name>
    <dbReference type="NCBI Taxonomy" id="537"/>
    <lineage>
        <taxon>Bacteria</taxon>
        <taxon>Pseudomonadati</taxon>
        <taxon>Pseudomonadota</taxon>
        <taxon>Betaproteobacteria</taxon>
        <taxon>Neisseriales</taxon>
        <taxon>Chitinibacteraceae</taxon>
        <taxon>Iodobacter</taxon>
    </lineage>
</organism>
<accession>A0A7G3G652</accession>